<organism evidence="1 2">
    <name type="scientific">Colletotrichum tamarilloi</name>
    <dbReference type="NCBI Taxonomy" id="1209934"/>
    <lineage>
        <taxon>Eukaryota</taxon>
        <taxon>Fungi</taxon>
        <taxon>Dikarya</taxon>
        <taxon>Ascomycota</taxon>
        <taxon>Pezizomycotina</taxon>
        <taxon>Sordariomycetes</taxon>
        <taxon>Hypocreomycetidae</taxon>
        <taxon>Glomerellales</taxon>
        <taxon>Glomerellaceae</taxon>
        <taxon>Colletotrichum</taxon>
        <taxon>Colletotrichum acutatum species complex</taxon>
    </lineage>
</organism>
<dbReference type="GeneID" id="85417223"/>
<evidence type="ECO:0000313" key="2">
    <source>
        <dbReference type="Proteomes" id="UP001227543"/>
    </source>
</evidence>
<reference evidence="1 2" key="1">
    <citation type="submission" date="2016-10" db="EMBL/GenBank/DDBJ databases">
        <title>The genome sequence of Colletotrichum fioriniae PJ7.</title>
        <authorList>
            <person name="Baroncelli R."/>
        </authorList>
    </citation>
    <scope>NUCLEOTIDE SEQUENCE [LARGE SCALE GENOMIC DNA]</scope>
    <source>
        <strain evidence="1 2">Tom-12</strain>
    </source>
</reference>
<name>A0ABQ9QGX8_9PEZI</name>
<comment type="caution">
    <text evidence="1">The sequence shown here is derived from an EMBL/GenBank/DDBJ whole genome shotgun (WGS) entry which is preliminary data.</text>
</comment>
<protein>
    <recommendedName>
        <fullName evidence="3">Cytochrome P450</fullName>
    </recommendedName>
</protein>
<accession>A0ABQ9QGX8</accession>
<dbReference type="RefSeq" id="XP_060372436.1">
    <property type="nucleotide sequence ID" value="XM_060532985.1"/>
</dbReference>
<gene>
    <name evidence="1" type="ORF">CTAM01_16993</name>
</gene>
<evidence type="ECO:0000313" key="1">
    <source>
        <dbReference type="EMBL" id="KAK1467807.1"/>
    </source>
</evidence>
<sequence length="83" mass="9108">MTQDQKSAYMPFGVGMNACPAINGFGRKMISSLVVVLITRLGTRDSGARIWFGDDKLDIDMRAPLPTGRNDMGEWVTSLDSIN</sequence>
<proteinExistence type="predicted"/>
<dbReference type="Proteomes" id="UP001227543">
    <property type="component" value="Unassembled WGS sequence"/>
</dbReference>
<evidence type="ECO:0008006" key="3">
    <source>
        <dbReference type="Google" id="ProtNLM"/>
    </source>
</evidence>
<keyword evidence="2" id="KW-1185">Reference proteome</keyword>
<dbReference type="EMBL" id="MLFU01000299">
    <property type="protein sequence ID" value="KAK1467807.1"/>
    <property type="molecule type" value="Genomic_DNA"/>
</dbReference>